<sequence>MKYLILTLTYLAYFIRSQELSNQKRCLFRCIANCLNKSKNSLYEECKISCTRYDDRALCNNAPPTCWDACDDLGPSTSIAQTQNFTLDNYNGMTIISWNPVSGATFYVLQYKNINTINFDEDRYEAMSPNGFGPFTKSKRIESPHPSVDPLLQLVGIQYINEPFVTDFYNANGTIEIIFSFAQNGKMHFSFCFKNNIFNDLFTNTYSTLIAVVILEWPLGDKDIDVVPMFHLINCAEPDLSQSVPLPEFVKGLSPNTLVGRLGSDMMYRRCRFLYYIQSVSSRTCRTVHSLRSPPSKDMQTLTINCEIVENNPCPKISSYEAPLCGQVNDVQYTLVDAHVASKSGNLTLNVTFDPIVRDVETPTLYYLAFYGNALPYETKEQETFLGVNITEIVGKTSNCLEFNLIGFCAKNTTNSVIVTDLQWDTLYGITFCAVKDPRNLTVPNFQEVTKAFKPKADKILIHSKDYLHKLSSPLTNTNSMKKNYLERFININLQNFITKQLYYMNRHFIKNYRLVVECNIRALFSLINLEIYDCHCRRNKIISKKPNSADEYRITNDESVLSTILRNKTEAIESYRNTELLSKENGKWKVFPRLLEILKPIGKYGTKRCKDVYIKDKFEDLEIIKINKGLC</sequence>
<feature type="signal peptide" evidence="1">
    <location>
        <begin position="1"/>
        <end position="17"/>
    </location>
</feature>
<keyword evidence="1" id="KW-0732">Signal</keyword>
<dbReference type="Proteomes" id="UP000095283">
    <property type="component" value="Unplaced"/>
</dbReference>
<evidence type="ECO:0000256" key="1">
    <source>
        <dbReference type="SAM" id="SignalP"/>
    </source>
</evidence>
<accession>A0A1I7X0N9</accession>
<dbReference type="AlphaFoldDB" id="A0A1I7X0N9"/>
<evidence type="ECO:0000313" key="3">
    <source>
        <dbReference type="WBParaSite" id="Hba_11008"/>
    </source>
</evidence>
<proteinExistence type="predicted"/>
<dbReference type="WBParaSite" id="Hba_11008">
    <property type="protein sequence ID" value="Hba_11008"/>
    <property type="gene ID" value="Hba_11008"/>
</dbReference>
<feature type="chain" id="PRO_5009310943" evidence="1">
    <location>
        <begin position="18"/>
        <end position="632"/>
    </location>
</feature>
<evidence type="ECO:0000313" key="2">
    <source>
        <dbReference type="Proteomes" id="UP000095283"/>
    </source>
</evidence>
<name>A0A1I7X0N9_HETBA</name>
<organism evidence="2 3">
    <name type="scientific">Heterorhabditis bacteriophora</name>
    <name type="common">Entomopathogenic nematode worm</name>
    <dbReference type="NCBI Taxonomy" id="37862"/>
    <lineage>
        <taxon>Eukaryota</taxon>
        <taxon>Metazoa</taxon>
        <taxon>Ecdysozoa</taxon>
        <taxon>Nematoda</taxon>
        <taxon>Chromadorea</taxon>
        <taxon>Rhabditida</taxon>
        <taxon>Rhabditina</taxon>
        <taxon>Rhabditomorpha</taxon>
        <taxon>Strongyloidea</taxon>
        <taxon>Heterorhabditidae</taxon>
        <taxon>Heterorhabditis</taxon>
    </lineage>
</organism>
<reference evidence="3" key="1">
    <citation type="submission" date="2016-11" db="UniProtKB">
        <authorList>
            <consortium name="WormBaseParasite"/>
        </authorList>
    </citation>
    <scope>IDENTIFICATION</scope>
</reference>
<protein>
    <submittedName>
        <fullName evidence="3">Fibronectin type-III domain-containing protein</fullName>
    </submittedName>
</protein>
<keyword evidence="2" id="KW-1185">Reference proteome</keyword>